<dbReference type="InterPro" id="IPR029044">
    <property type="entry name" value="Nucleotide-diphossugar_trans"/>
</dbReference>
<comment type="subcellular location">
    <subcellularLocation>
        <location evidence="1">Cell membrane</location>
    </subcellularLocation>
</comment>
<dbReference type="Gene3D" id="3.90.550.10">
    <property type="entry name" value="Spore Coat Polysaccharide Biosynthesis Protein SpsA, Chain A"/>
    <property type="match status" value="1"/>
</dbReference>
<keyword evidence="12" id="KW-1185">Reference proteome</keyword>
<dbReference type="EMBL" id="BAAANN010000005">
    <property type="protein sequence ID" value="GAA1949360.1"/>
    <property type="molecule type" value="Genomic_DNA"/>
</dbReference>
<protein>
    <recommendedName>
        <fullName evidence="9">4,4'-diaponeurosporenoate glycosyltransferase</fullName>
    </recommendedName>
</protein>
<dbReference type="Pfam" id="PF00535">
    <property type="entry name" value="Glycos_transf_2"/>
    <property type="match status" value="1"/>
</dbReference>
<evidence type="ECO:0000313" key="12">
    <source>
        <dbReference type="Proteomes" id="UP001501116"/>
    </source>
</evidence>
<dbReference type="Proteomes" id="UP001501116">
    <property type="component" value="Unassembled WGS sequence"/>
</dbReference>
<dbReference type="PANTHER" id="PTHR43646">
    <property type="entry name" value="GLYCOSYLTRANSFERASE"/>
    <property type="match status" value="1"/>
</dbReference>
<organism evidence="11 12">
    <name type="scientific">Amycolatopsis minnesotensis</name>
    <dbReference type="NCBI Taxonomy" id="337894"/>
    <lineage>
        <taxon>Bacteria</taxon>
        <taxon>Bacillati</taxon>
        <taxon>Actinomycetota</taxon>
        <taxon>Actinomycetes</taxon>
        <taxon>Pseudonocardiales</taxon>
        <taxon>Pseudonocardiaceae</taxon>
        <taxon>Amycolatopsis</taxon>
    </lineage>
</organism>
<sequence>MITAVGVVVPARDEAGTVGACLDAIAHALRRLPARLDRAVCVVADRCTDDTAETAAAAFGGWPPGLICRTERDRTIGEVRALGARQCLSRLAAHHPAETLLLSTDADSRVDPAWACEHFARASEGHHAIAGSAELMSPSALRPLARCRYQSLLEDTLRPEGHGNVYGANLGVRADAYASVGGFAALRTGEDHDLWNRLGRAGFRRCYDDRARVITSSRLSGRAPGGLAALLRDLSTA</sequence>
<name>A0ABN2QCA7_9PSEU</name>
<evidence type="ECO:0000256" key="7">
    <source>
        <dbReference type="ARBA" id="ARBA00037904"/>
    </source>
</evidence>
<evidence type="ECO:0000256" key="8">
    <source>
        <dbReference type="ARBA" id="ARBA00038120"/>
    </source>
</evidence>
<evidence type="ECO:0000259" key="10">
    <source>
        <dbReference type="Pfam" id="PF00535"/>
    </source>
</evidence>
<comment type="function">
    <text evidence="6">Catalyzes the glycosylation of 4,4'-diaponeurosporenoate, i.e. the esterification of glucose at the C1'' position with the carboxyl group of 4,4'-diaponeurosporenic acid, to form glycosyl-4,4'-diaponeurosporenoate. This is a step in the biosynthesis of staphyloxanthin, an orange pigment present in most staphylococci strains.</text>
</comment>
<keyword evidence="5" id="KW-0472">Membrane</keyword>
<comment type="caution">
    <text evidence="11">The sequence shown here is derived from an EMBL/GenBank/DDBJ whole genome shotgun (WGS) entry which is preliminary data.</text>
</comment>
<dbReference type="SUPFAM" id="SSF53448">
    <property type="entry name" value="Nucleotide-diphospho-sugar transferases"/>
    <property type="match status" value="1"/>
</dbReference>
<dbReference type="InterPro" id="IPR001173">
    <property type="entry name" value="Glyco_trans_2-like"/>
</dbReference>
<evidence type="ECO:0000256" key="9">
    <source>
        <dbReference type="ARBA" id="ARBA00040345"/>
    </source>
</evidence>
<evidence type="ECO:0000256" key="5">
    <source>
        <dbReference type="ARBA" id="ARBA00023136"/>
    </source>
</evidence>
<keyword evidence="2" id="KW-1003">Cell membrane</keyword>
<evidence type="ECO:0000256" key="4">
    <source>
        <dbReference type="ARBA" id="ARBA00022679"/>
    </source>
</evidence>
<proteinExistence type="inferred from homology"/>
<comment type="similarity">
    <text evidence="8">Belongs to the glycosyltransferase 2 family. CrtQ subfamily.</text>
</comment>
<dbReference type="PANTHER" id="PTHR43646:SF2">
    <property type="entry name" value="GLYCOSYLTRANSFERASE 2-LIKE DOMAIN-CONTAINING PROTEIN"/>
    <property type="match status" value="1"/>
</dbReference>
<evidence type="ECO:0000256" key="6">
    <source>
        <dbReference type="ARBA" id="ARBA00037281"/>
    </source>
</evidence>
<evidence type="ECO:0000256" key="2">
    <source>
        <dbReference type="ARBA" id="ARBA00022475"/>
    </source>
</evidence>
<keyword evidence="4" id="KW-0808">Transferase</keyword>
<dbReference type="RefSeq" id="WP_344415425.1">
    <property type="nucleotide sequence ID" value="NZ_BAAANN010000005.1"/>
</dbReference>
<evidence type="ECO:0000256" key="3">
    <source>
        <dbReference type="ARBA" id="ARBA00022676"/>
    </source>
</evidence>
<evidence type="ECO:0000313" key="11">
    <source>
        <dbReference type="EMBL" id="GAA1949360.1"/>
    </source>
</evidence>
<feature type="domain" description="Glycosyltransferase 2-like" evidence="10">
    <location>
        <begin position="7"/>
        <end position="131"/>
    </location>
</feature>
<gene>
    <name evidence="11" type="ORF">GCM10009754_17450</name>
</gene>
<comment type="pathway">
    <text evidence="7">Carotenoid biosynthesis; staphyloxanthin biosynthesis; staphyloxanthin from farnesyl diphosphate: step 4/5.</text>
</comment>
<reference evidence="11 12" key="1">
    <citation type="journal article" date="2019" name="Int. J. Syst. Evol. Microbiol.">
        <title>The Global Catalogue of Microorganisms (GCM) 10K type strain sequencing project: providing services to taxonomists for standard genome sequencing and annotation.</title>
        <authorList>
            <consortium name="The Broad Institute Genomics Platform"/>
            <consortium name="The Broad Institute Genome Sequencing Center for Infectious Disease"/>
            <person name="Wu L."/>
            <person name="Ma J."/>
        </authorList>
    </citation>
    <scope>NUCLEOTIDE SEQUENCE [LARGE SCALE GENOMIC DNA]</scope>
    <source>
        <strain evidence="11 12">JCM 14545</strain>
    </source>
</reference>
<accession>A0ABN2QCA7</accession>
<keyword evidence="3" id="KW-0328">Glycosyltransferase</keyword>
<evidence type="ECO:0000256" key="1">
    <source>
        <dbReference type="ARBA" id="ARBA00004236"/>
    </source>
</evidence>